<dbReference type="Pfam" id="PF02322">
    <property type="entry name" value="Cyt_bd_oxida_II"/>
    <property type="match status" value="1"/>
</dbReference>
<evidence type="ECO:0000313" key="9">
    <source>
        <dbReference type="Proteomes" id="UP000271603"/>
    </source>
</evidence>
<evidence type="ECO:0000256" key="3">
    <source>
        <dbReference type="ARBA" id="ARBA00022475"/>
    </source>
</evidence>
<proteinExistence type="inferred from homology"/>
<accession>A0A447QVZ0</accession>
<keyword evidence="6 7" id="KW-0472">Membrane</keyword>
<dbReference type="AlphaFoldDB" id="A0A447QVZ0"/>
<keyword evidence="4 7" id="KW-0812">Transmembrane</keyword>
<gene>
    <name evidence="8" type="ORF">NCTC9419_05877</name>
</gene>
<dbReference type="PANTHER" id="PTHR43141">
    <property type="entry name" value="CYTOCHROME BD2 SUBUNIT II"/>
    <property type="match status" value="1"/>
</dbReference>
<evidence type="ECO:0000256" key="1">
    <source>
        <dbReference type="ARBA" id="ARBA00004651"/>
    </source>
</evidence>
<dbReference type="Proteomes" id="UP000271603">
    <property type="component" value="Chromosome"/>
</dbReference>
<comment type="similarity">
    <text evidence="2">Belongs to the cytochrome ubiquinol oxidase subunit 2 family.</text>
</comment>
<dbReference type="InterPro" id="IPR003317">
    <property type="entry name" value="Cyt-d_oxidase_su2"/>
</dbReference>
<evidence type="ECO:0000256" key="5">
    <source>
        <dbReference type="ARBA" id="ARBA00022989"/>
    </source>
</evidence>
<dbReference type="GO" id="GO:0005886">
    <property type="term" value="C:plasma membrane"/>
    <property type="evidence" value="ECO:0007669"/>
    <property type="project" value="UniProtKB-SubCell"/>
</dbReference>
<evidence type="ECO:0000256" key="7">
    <source>
        <dbReference type="SAM" id="Phobius"/>
    </source>
</evidence>
<comment type="subcellular location">
    <subcellularLocation>
        <location evidence="1">Cell membrane</location>
        <topology evidence="1">Multi-pass membrane protein</topology>
    </subcellularLocation>
</comment>
<dbReference type="EMBL" id="LR134155">
    <property type="protein sequence ID" value="VEA74224.1"/>
    <property type="molecule type" value="Genomic_DNA"/>
</dbReference>
<organism evidence="8 9">
    <name type="scientific">Serratia rubidaea</name>
    <name type="common">Serratia marinorubra</name>
    <dbReference type="NCBI Taxonomy" id="61652"/>
    <lineage>
        <taxon>Bacteria</taxon>
        <taxon>Pseudomonadati</taxon>
        <taxon>Pseudomonadota</taxon>
        <taxon>Gammaproteobacteria</taxon>
        <taxon>Enterobacterales</taxon>
        <taxon>Yersiniaceae</taxon>
        <taxon>Serratia</taxon>
    </lineage>
</organism>
<reference evidence="8 9" key="1">
    <citation type="submission" date="2018-12" db="EMBL/GenBank/DDBJ databases">
        <authorList>
            <consortium name="Pathogen Informatics"/>
        </authorList>
    </citation>
    <scope>NUCLEOTIDE SEQUENCE [LARGE SCALE GENOMIC DNA]</scope>
    <source>
        <strain evidence="8 9">NCTC9419</strain>
    </source>
</reference>
<dbReference type="GO" id="GO:0019646">
    <property type="term" value="P:aerobic electron transport chain"/>
    <property type="evidence" value="ECO:0007669"/>
    <property type="project" value="TreeGrafter"/>
</dbReference>
<evidence type="ECO:0000256" key="4">
    <source>
        <dbReference type="ARBA" id="ARBA00022692"/>
    </source>
</evidence>
<dbReference type="GO" id="GO:0070069">
    <property type="term" value="C:cytochrome complex"/>
    <property type="evidence" value="ECO:0007669"/>
    <property type="project" value="TreeGrafter"/>
</dbReference>
<dbReference type="PANTHER" id="PTHR43141:SF4">
    <property type="entry name" value="CYTOCHROME BD2 SUBUNIT II"/>
    <property type="match status" value="1"/>
</dbReference>
<dbReference type="STRING" id="61652.AXX16_2386"/>
<evidence type="ECO:0000256" key="6">
    <source>
        <dbReference type="ARBA" id="ARBA00023136"/>
    </source>
</evidence>
<evidence type="ECO:0000313" key="8">
    <source>
        <dbReference type="EMBL" id="VEA74224.1"/>
    </source>
</evidence>
<evidence type="ECO:0000256" key="2">
    <source>
        <dbReference type="ARBA" id="ARBA00007543"/>
    </source>
</evidence>
<sequence>MLIGLIFRGVAFEFRFKATADKRHIWDKAFIGGSLLATFCQGIVVGAILNGFPVENRAYAAARSTG</sequence>
<keyword evidence="3" id="KW-1003">Cell membrane</keyword>
<protein>
    <submittedName>
        <fullName evidence="8">Cytochrome d ubiquinol oxidase, subunit II</fullName>
    </submittedName>
</protein>
<keyword evidence="5 7" id="KW-1133">Transmembrane helix</keyword>
<dbReference type="GO" id="GO:0009055">
    <property type="term" value="F:electron transfer activity"/>
    <property type="evidence" value="ECO:0007669"/>
    <property type="project" value="TreeGrafter"/>
</dbReference>
<feature type="transmembrane region" description="Helical" evidence="7">
    <location>
        <begin position="29"/>
        <end position="49"/>
    </location>
</feature>
<dbReference type="GO" id="GO:0016682">
    <property type="term" value="F:oxidoreductase activity, acting on diphenols and related substances as donors, oxygen as acceptor"/>
    <property type="evidence" value="ECO:0007669"/>
    <property type="project" value="TreeGrafter"/>
</dbReference>
<name>A0A447QVZ0_SERRU</name>